<accession>A0A1E5KZL1</accession>
<evidence type="ECO:0000259" key="2">
    <source>
        <dbReference type="Pfam" id="PF00149"/>
    </source>
</evidence>
<evidence type="ECO:0000313" key="4">
    <source>
        <dbReference type="Proteomes" id="UP000095256"/>
    </source>
</evidence>
<keyword evidence="4" id="KW-1185">Reference proteome</keyword>
<dbReference type="STRING" id="762845.BCR26_10650"/>
<feature type="domain" description="Calcineurin-like phosphoesterase" evidence="2">
    <location>
        <begin position="151"/>
        <end position="317"/>
    </location>
</feature>
<dbReference type="InterPro" id="IPR029052">
    <property type="entry name" value="Metallo-depent_PP-like"/>
</dbReference>
<dbReference type="OrthoDB" id="9780884at2"/>
<dbReference type="EMBL" id="MIEK01000010">
    <property type="protein sequence ID" value="OEH83254.1"/>
    <property type="molecule type" value="Genomic_DNA"/>
</dbReference>
<reference evidence="3 4" key="1">
    <citation type="submission" date="2016-09" db="EMBL/GenBank/DDBJ databases">
        <authorList>
            <person name="Capua I."/>
            <person name="De Benedictis P."/>
            <person name="Joannis T."/>
            <person name="Lombin L.H."/>
            <person name="Cattoli G."/>
        </authorList>
    </citation>
    <scope>NUCLEOTIDE SEQUENCE [LARGE SCALE GENOMIC DNA]</scope>
    <source>
        <strain evidence="3 4">LMG 25899</strain>
    </source>
</reference>
<feature type="transmembrane region" description="Helical" evidence="1">
    <location>
        <begin position="38"/>
        <end position="58"/>
    </location>
</feature>
<organism evidence="3 4">
    <name type="scientific">Enterococcus rivorum</name>
    <dbReference type="NCBI Taxonomy" id="762845"/>
    <lineage>
        <taxon>Bacteria</taxon>
        <taxon>Bacillati</taxon>
        <taxon>Bacillota</taxon>
        <taxon>Bacilli</taxon>
        <taxon>Lactobacillales</taxon>
        <taxon>Enterococcaceae</taxon>
        <taxon>Enterococcus</taxon>
    </lineage>
</organism>
<dbReference type="InterPro" id="IPR004843">
    <property type="entry name" value="Calcineurin-like_PHP"/>
</dbReference>
<keyword evidence="1" id="KW-0472">Membrane</keyword>
<protein>
    <recommendedName>
        <fullName evidence="2">Calcineurin-like phosphoesterase domain-containing protein</fullName>
    </recommendedName>
</protein>
<keyword evidence="1" id="KW-1133">Transmembrane helix</keyword>
<dbReference type="Proteomes" id="UP000095256">
    <property type="component" value="Unassembled WGS sequence"/>
</dbReference>
<feature type="transmembrane region" description="Helical" evidence="1">
    <location>
        <begin position="70"/>
        <end position="94"/>
    </location>
</feature>
<comment type="caution">
    <text evidence="3">The sequence shown here is derived from an EMBL/GenBank/DDBJ whole genome shotgun (WGS) entry which is preliminary data.</text>
</comment>
<dbReference type="Gene3D" id="3.60.21.10">
    <property type="match status" value="1"/>
</dbReference>
<dbReference type="InterPro" id="IPR051158">
    <property type="entry name" value="Metallophosphoesterase_sf"/>
</dbReference>
<sequence length="376" mass="42256">MNKIAVLIISLLLFLSSYYVGSKILTLLEKFLKFKWPVLFWMIFSLLTLSTCLTFLLFDKNVGAFVGKLGSYWFAFLLTALVVFGLTGVFYRIASKLMPLSDQNETLITLGALLFILLFIGYGFWQGQAIKTAHYQVNIDKRAKSDKKNLRAVLISDVHLGYINDEKKFEKIVTKINALHPDIVLISGDLFDGNYEALQEPQKIIKELNRLNANYGTYLCWGNHDAGETFKKMKALVAKTDITLLEDEIAIVEDTFLIAGRKDSRPIGSQDGKRQSIEKQLKAAREDLPVIILDHQPSTINEYGGNVDLIVSGHTHQGQVFPFNLVTNAYFTVDYGYYRKENVAPQVVVSSGVGVWGPPMRVGTQSEIVAIDIKLK</sequence>
<dbReference type="Pfam" id="PF00149">
    <property type="entry name" value="Metallophos"/>
    <property type="match status" value="1"/>
</dbReference>
<proteinExistence type="predicted"/>
<evidence type="ECO:0000256" key="1">
    <source>
        <dbReference type="SAM" id="Phobius"/>
    </source>
</evidence>
<gene>
    <name evidence="3" type="ORF">BCR26_10650</name>
</gene>
<dbReference type="PANTHER" id="PTHR31302">
    <property type="entry name" value="TRANSMEMBRANE PROTEIN WITH METALLOPHOSPHOESTERASE DOMAIN-RELATED"/>
    <property type="match status" value="1"/>
</dbReference>
<dbReference type="AlphaFoldDB" id="A0A1E5KZL1"/>
<keyword evidence="1" id="KW-0812">Transmembrane</keyword>
<evidence type="ECO:0000313" key="3">
    <source>
        <dbReference type="EMBL" id="OEH83254.1"/>
    </source>
</evidence>
<dbReference type="SUPFAM" id="SSF56300">
    <property type="entry name" value="Metallo-dependent phosphatases"/>
    <property type="match status" value="1"/>
</dbReference>
<dbReference type="PANTHER" id="PTHR31302:SF0">
    <property type="entry name" value="TRANSMEMBRANE PROTEIN WITH METALLOPHOSPHOESTERASE DOMAIN"/>
    <property type="match status" value="1"/>
</dbReference>
<name>A0A1E5KZL1_9ENTE</name>
<feature type="transmembrane region" description="Helical" evidence="1">
    <location>
        <begin position="106"/>
        <end position="125"/>
    </location>
</feature>
<dbReference type="GO" id="GO:0016787">
    <property type="term" value="F:hydrolase activity"/>
    <property type="evidence" value="ECO:0007669"/>
    <property type="project" value="InterPro"/>
</dbReference>